<dbReference type="GO" id="GO:0003723">
    <property type="term" value="F:RNA binding"/>
    <property type="evidence" value="ECO:0007669"/>
    <property type="project" value="UniProtKB-UniRule"/>
</dbReference>
<accession>A0A267GSH2</accession>
<feature type="region of interest" description="Disordered" evidence="4">
    <location>
        <begin position="384"/>
        <end position="420"/>
    </location>
</feature>
<dbReference type="Pfam" id="PF00076">
    <property type="entry name" value="RRM_1"/>
    <property type="match status" value="1"/>
</dbReference>
<dbReference type="Proteomes" id="UP000215902">
    <property type="component" value="Unassembled WGS sequence"/>
</dbReference>
<dbReference type="Gene3D" id="3.30.70.330">
    <property type="match status" value="2"/>
</dbReference>
<reference evidence="6 7" key="1">
    <citation type="submission" date="2017-06" db="EMBL/GenBank/DDBJ databases">
        <title>A platform for efficient transgenesis in Macrostomum lignano, a flatworm model organism for stem cell research.</title>
        <authorList>
            <person name="Berezikov E."/>
        </authorList>
    </citation>
    <scope>NUCLEOTIDE SEQUENCE [LARGE SCALE GENOMIC DNA]</scope>
    <source>
        <strain evidence="6">DV1</strain>
        <tissue evidence="6">Whole organism</tissue>
    </source>
</reference>
<keyword evidence="2 3" id="KW-0694">RNA-binding</keyword>
<proteinExistence type="predicted"/>
<feature type="compositionally biased region" description="Polar residues" evidence="4">
    <location>
        <begin position="41"/>
        <end position="50"/>
    </location>
</feature>
<comment type="caution">
    <text evidence="6">The sequence shown here is derived from an EMBL/GenBank/DDBJ whole genome shotgun (WGS) entry which is preliminary data.</text>
</comment>
<dbReference type="InterPro" id="IPR035979">
    <property type="entry name" value="RBD_domain_sf"/>
</dbReference>
<keyword evidence="1" id="KW-0677">Repeat</keyword>
<keyword evidence="7" id="KW-1185">Reference proteome</keyword>
<dbReference type="InterPro" id="IPR012677">
    <property type="entry name" value="Nucleotide-bd_a/b_plait_sf"/>
</dbReference>
<feature type="compositionally biased region" description="Gly residues" evidence="4">
    <location>
        <begin position="136"/>
        <end position="147"/>
    </location>
</feature>
<feature type="domain" description="RRM" evidence="5">
    <location>
        <begin position="198"/>
        <end position="281"/>
    </location>
</feature>
<evidence type="ECO:0000313" key="6">
    <source>
        <dbReference type="EMBL" id="PAA88259.1"/>
    </source>
</evidence>
<evidence type="ECO:0000256" key="4">
    <source>
        <dbReference type="SAM" id="MobiDB-lite"/>
    </source>
</evidence>
<protein>
    <recommendedName>
        <fullName evidence="5">RRM domain-containing protein</fullName>
    </recommendedName>
</protein>
<dbReference type="OrthoDB" id="271725at2759"/>
<feature type="region of interest" description="Disordered" evidence="4">
    <location>
        <begin position="74"/>
        <end position="98"/>
    </location>
</feature>
<evidence type="ECO:0000259" key="5">
    <source>
        <dbReference type="PROSITE" id="PS50102"/>
    </source>
</evidence>
<dbReference type="AlphaFoldDB" id="A0A267GSH2"/>
<evidence type="ECO:0000256" key="2">
    <source>
        <dbReference type="ARBA" id="ARBA00022884"/>
    </source>
</evidence>
<dbReference type="SUPFAM" id="SSF54928">
    <property type="entry name" value="RNA-binding domain, RBD"/>
    <property type="match status" value="1"/>
</dbReference>
<organism evidence="6 7">
    <name type="scientific">Macrostomum lignano</name>
    <dbReference type="NCBI Taxonomy" id="282301"/>
    <lineage>
        <taxon>Eukaryota</taxon>
        <taxon>Metazoa</taxon>
        <taxon>Spiralia</taxon>
        <taxon>Lophotrochozoa</taxon>
        <taxon>Platyhelminthes</taxon>
        <taxon>Rhabditophora</taxon>
        <taxon>Macrostomorpha</taxon>
        <taxon>Macrostomida</taxon>
        <taxon>Macrostomidae</taxon>
        <taxon>Macrostomum</taxon>
    </lineage>
</organism>
<dbReference type="PANTHER" id="PTHR24012">
    <property type="entry name" value="RNA BINDING PROTEIN"/>
    <property type="match status" value="1"/>
</dbReference>
<feature type="domain" description="RRM" evidence="5">
    <location>
        <begin position="287"/>
        <end position="385"/>
    </location>
</feature>
<feature type="region of interest" description="Disordered" evidence="4">
    <location>
        <begin position="112"/>
        <end position="208"/>
    </location>
</feature>
<feature type="compositionally biased region" description="Polar residues" evidence="4">
    <location>
        <begin position="176"/>
        <end position="189"/>
    </location>
</feature>
<evidence type="ECO:0000256" key="3">
    <source>
        <dbReference type="PROSITE-ProRule" id="PRU00176"/>
    </source>
</evidence>
<dbReference type="InterPro" id="IPR000504">
    <property type="entry name" value="RRM_dom"/>
</dbReference>
<feature type="region of interest" description="Disordered" evidence="4">
    <location>
        <begin position="32"/>
        <end position="55"/>
    </location>
</feature>
<dbReference type="SMART" id="SM00360">
    <property type="entry name" value="RRM"/>
    <property type="match status" value="2"/>
</dbReference>
<gene>
    <name evidence="6" type="ORF">BOX15_Mlig000030g1</name>
</gene>
<dbReference type="EMBL" id="NIVC01000198">
    <property type="protein sequence ID" value="PAA88259.1"/>
    <property type="molecule type" value="Genomic_DNA"/>
</dbReference>
<evidence type="ECO:0000313" key="7">
    <source>
        <dbReference type="Proteomes" id="UP000215902"/>
    </source>
</evidence>
<sequence>MATEICHLPQPSVAQPILVPPTLPGSYISYNNNNNNNNSNGRNHPLSSGSAYGYPVPVPYQNGQPGGGVYFQQQQHQARAGPNHHNQQSATAAAATTGDPQSDMLILQQQSYMPQQDQSGGGSAGDGRSGHHPGLGPHGGGGGGGHMGPSPGRSQYHPNVPPKAILYGSYVDPNMIQPSASSRNTSPGNGENDRKSNTNLYIRGLQPSDTDETIRQLVSENASIPGDAINSTKAVLDEQTGQCKGYGFVDFRDETQAQLALEALTKTSLRNGKLQISYARESEKDPTNIYIKNLPTRPECNEEWMSRVFTDELGNGLTGRIISCRVMRATDPSTRQQTSATGAGFIRFEKDQDAVTAIAHINKNGTALGQKYGCPRPLEAKLADKTNQRKKQRAQQQQQPGLAAHHGLGPSPPGGQLPLSIFQQNPAALAAAARGAAAAAAAVMPGGYNAQMLQSGAAAQLYSPAAVQSSALTSYTSRVTPAAAPPSAPAHTSYVFQASPASAMTGGAGAGAPSLYQHQRNSWLIDPSSYAAAAGMYGPQLLAAPQTSLYATPDAAPLYYASAAAGLDPTATAYHPMGLTASAEPQ</sequence>
<evidence type="ECO:0000256" key="1">
    <source>
        <dbReference type="ARBA" id="ARBA00022737"/>
    </source>
</evidence>
<dbReference type="PROSITE" id="PS50102">
    <property type="entry name" value="RRM"/>
    <property type="match status" value="2"/>
</dbReference>
<name>A0A267GSH2_9PLAT</name>